<dbReference type="RefSeq" id="WP_005952052.1">
    <property type="nucleotide sequence ID" value="NZ_CP136423.1"/>
</dbReference>
<keyword evidence="2 5" id="KW-0812">Transmembrane</keyword>
<feature type="transmembrane region" description="Helical" evidence="5">
    <location>
        <begin position="137"/>
        <end position="160"/>
    </location>
</feature>
<feature type="transmembrane region" description="Helical" evidence="5">
    <location>
        <begin position="172"/>
        <end position="196"/>
    </location>
</feature>
<dbReference type="PATRIC" id="fig|476272.21.peg.253"/>
<dbReference type="Pfam" id="PF02674">
    <property type="entry name" value="Colicin_V"/>
    <property type="match status" value="2"/>
</dbReference>
<organism evidence="6 7">
    <name type="scientific">Blautia hydrogenotrophica (strain DSM 10507 / JCM 14656 / S5a33)</name>
    <name type="common">Ruminococcus hydrogenotrophicus</name>
    <dbReference type="NCBI Taxonomy" id="476272"/>
    <lineage>
        <taxon>Bacteria</taxon>
        <taxon>Bacillati</taxon>
        <taxon>Bacillota</taxon>
        <taxon>Clostridia</taxon>
        <taxon>Lachnospirales</taxon>
        <taxon>Lachnospiraceae</taxon>
        <taxon>Blautia</taxon>
    </lineage>
</organism>
<protein>
    <recommendedName>
        <fullName evidence="8">Colicin V production protein</fullName>
    </recommendedName>
</protein>
<feature type="transmembrane region" description="Helical" evidence="5">
    <location>
        <begin position="29"/>
        <end position="46"/>
    </location>
</feature>
<accession>C0CRQ9</accession>
<evidence type="ECO:0000256" key="2">
    <source>
        <dbReference type="ARBA" id="ARBA00022692"/>
    </source>
</evidence>
<gene>
    <name evidence="6" type="ORF">RUMHYD_03573</name>
</gene>
<evidence type="ECO:0000256" key="4">
    <source>
        <dbReference type="ARBA" id="ARBA00023136"/>
    </source>
</evidence>
<dbReference type="GO" id="GO:0009403">
    <property type="term" value="P:toxin biosynthetic process"/>
    <property type="evidence" value="ECO:0007669"/>
    <property type="project" value="InterPro"/>
</dbReference>
<evidence type="ECO:0000313" key="7">
    <source>
        <dbReference type="Proteomes" id="UP000003100"/>
    </source>
</evidence>
<reference evidence="6 7" key="1">
    <citation type="submission" date="2009-01" db="EMBL/GenBank/DDBJ databases">
        <authorList>
            <person name="Fulton L."/>
            <person name="Clifton S."/>
            <person name="Fulton B."/>
            <person name="Xu J."/>
            <person name="Minx P."/>
            <person name="Pepin K.H."/>
            <person name="Johnson M."/>
            <person name="Bhonagiri V."/>
            <person name="Nash W.E."/>
            <person name="Mardis E.R."/>
            <person name="Wilson R.K."/>
        </authorList>
    </citation>
    <scope>NUCLEOTIDE SEQUENCE [LARGE SCALE GENOMIC DNA]</scope>
    <source>
        <strain evidence="7">DSM 10507 / JCM 14656 / S5a33</strain>
    </source>
</reference>
<name>C0CRQ9_BLAHS</name>
<dbReference type="PANTHER" id="PTHR37306">
    <property type="entry name" value="COLICIN V PRODUCTION PROTEIN"/>
    <property type="match status" value="1"/>
</dbReference>
<comment type="subcellular location">
    <subcellularLocation>
        <location evidence="1">Membrane</location>
        <topology evidence="1">Multi-pass membrane protein</topology>
    </subcellularLocation>
</comment>
<feature type="transmembrane region" description="Helical" evidence="5">
    <location>
        <begin position="6"/>
        <end position="22"/>
    </location>
</feature>
<dbReference type="InterPro" id="IPR003825">
    <property type="entry name" value="Colicin-V_CvpA"/>
</dbReference>
<dbReference type="PANTHER" id="PTHR37306:SF1">
    <property type="entry name" value="COLICIN V PRODUCTION PROTEIN"/>
    <property type="match status" value="1"/>
</dbReference>
<dbReference type="EMBL" id="ACBZ01000189">
    <property type="protein sequence ID" value="EEG47526.1"/>
    <property type="molecule type" value="Genomic_DNA"/>
</dbReference>
<dbReference type="GO" id="GO:0016020">
    <property type="term" value="C:membrane"/>
    <property type="evidence" value="ECO:0007669"/>
    <property type="project" value="UniProtKB-SubCell"/>
</dbReference>
<evidence type="ECO:0000256" key="3">
    <source>
        <dbReference type="ARBA" id="ARBA00022989"/>
    </source>
</evidence>
<dbReference type="HOGENOM" id="CLU_079301_0_0_9"/>
<dbReference type="GeneID" id="86823075"/>
<dbReference type="AlphaFoldDB" id="C0CRQ9"/>
<evidence type="ECO:0000313" key="6">
    <source>
        <dbReference type="EMBL" id="EEG47526.1"/>
    </source>
</evidence>
<keyword evidence="3 5" id="KW-1133">Transmembrane helix</keyword>
<sequence length="235" mass="26259">MTWTWLGIVAVLVLILSCYAGYRRGFVREVVGISFLFLSIFLVWTINPYVNQVVKTQTPIYEKVRGICENGIQDYVTEQGEAEGGTEDNVIAKLPLPEFMKEGLKENNTAEVYKYLSVDTFGGYLADYLATAITNGISFLISYIIAVIVLKIIVCALDLVTHLPVIRGVNRLAGLLLGIVKGVIFIWIGLLVITVFCNTQIGAECLRMIEKDTLLGFLYDQNIFVKIFMSIFYSA</sequence>
<keyword evidence="4 5" id="KW-0472">Membrane</keyword>
<dbReference type="eggNOG" id="ENOG5032RY3">
    <property type="taxonomic scope" value="Bacteria"/>
</dbReference>
<dbReference type="Proteomes" id="UP000003100">
    <property type="component" value="Unassembled WGS sequence"/>
</dbReference>
<evidence type="ECO:0000256" key="5">
    <source>
        <dbReference type="SAM" id="Phobius"/>
    </source>
</evidence>
<reference evidence="6 7" key="2">
    <citation type="submission" date="2009-02" db="EMBL/GenBank/DDBJ databases">
        <title>Draft genome sequence of Blautia hydrogenotrophica DSM 10507 (Ruminococcus hydrogenotrophicus DSM 10507).</title>
        <authorList>
            <person name="Sudarsanam P."/>
            <person name="Ley R."/>
            <person name="Guruge J."/>
            <person name="Turnbaugh P.J."/>
            <person name="Mahowald M."/>
            <person name="Liep D."/>
            <person name="Gordon J."/>
        </authorList>
    </citation>
    <scope>NUCLEOTIDE SEQUENCE [LARGE SCALE GENOMIC DNA]</scope>
    <source>
        <strain evidence="7">DSM 10507 / JCM 14656 / S5a33</strain>
    </source>
</reference>
<evidence type="ECO:0008006" key="8">
    <source>
        <dbReference type="Google" id="ProtNLM"/>
    </source>
</evidence>
<evidence type="ECO:0000256" key="1">
    <source>
        <dbReference type="ARBA" id="ARBA00004141"/>
    </source>
</evidence>
<comment type="caution">
    <text evidence="6">The sequence shown here is derived from an EMBL/GenBank/DDBJ whole genome shotgun (WGS) entry which is preliminary data.</text>
</comment>
<proteinExistence type="predicted"/>
<keyword evidence="7" id="KW-1185">Reference proteome</keyword>